<accession>A0A915L170</accession>
<evidence type="ECO:0000259" key="3">
    <source>
        <dbReference type="SMART" id="SM01177"/>
    </source>
</evidence>
<dbReference type="InterPro" id="IPR025261">
    <property type="entry name" value="Atos-like_cons_dom"/>
</dbReference>
<dbReference type="SMART" id="SM01177">
    <property type="entry name" value="DUF4210"/>
    <property type="match status" value="1"/>
</dbReference>
<dbReference type="Pfam" id="PF13889">
    <property type="entry name" value="Chromosome_seg"/>
    <property type="match status" value="1"/>
</dbReference>
<evidence type="ECO:0000313" key="4">
    <source>
        <dbReference type="Proteomes" id="UP000887565"/>
    </source>
</evidence>
<dbReference type="PANTHER" id="PTHR13199">
    <property type="entry name" value="GH03947P"/>
    <property type="match status" value="1"/>
</dbReference>
<proteinExistence type="inferred from homology"/>
<evidence type="ECO:0000256" key="1">
    <source>
        <dbReference type="ARBA" id="ARBA00034497"/>
    </source>
</evidence>
<reference evidence="5" key="1">
    <citation type="submission" date="2022-11" db="UniProtKB">
        <authorList>
            <consortium name="WormBaseParasite"/>
        </authorList>
    </citation>
    <scope>IDENTIFICATION</scope>
</reference>
<keyword evidence="4" id="KW-1185">Reference proteome</keyword>
<dbReference type="AlphaFoldDB" id="A0A915L170"/>
<feature type="domain" description="Atos-like conserved" evidence="3">
    <location>
        <begin position="579"/>
        <end position="637"/>
    </location>
</feature>
<comment type="similarity">
    <text evidence="1">Belongs to the ATOS family.</text>
</comment>
<feature type="region of interest" description="Disordered" evidence="2">
    <location>
        <begin position="305"/>
        <end position="363"/>
    </location>
</feature>
<feature type="compositionally biased region" description="Low complexity" evidence="2">
    <location>
        <begin position="345"/>
        <end position="358"/>
    </location>
</feature>
<dbReference type="InterPro" id="IPR033473">
    <property type="entry name" value="Atos-like_C"/>
</dbReference>
<dbReference type="Pfam" id="PF13915">
    <property type="entry name" value="DUF4210"/>
    <property type="match status" value="1"/>
</dbReference>
<dbReference type="PANTHER" id="PTHR13199:SF11">
    <property type="entry name" value="PROTEIN ATOSSA"/>
    <property type="match status" value="1"/>
</dbReference>
<name>A0A915L170_ROMCU</name>
<evidence type="ECO:0000313" key="5">
    <source>
        <dbReference type="WBParaSite" id="nRc.2.0.1.t44455-RA"/>
    </source>
</evidence>
<feature type="compositionally biased region" description="Polar residues" evidence="2">
    <location>
        <begin position="319"/>
        <end position="328"/>
    </location>
</feature>
<dbReference type="InterPro" id="IPR051506">
    <property type="entry name" value="ATOS_Transcription_Regulators"/>
</dbReference>
<protein>
    <submittedName>
        <fullName evidence="5">Atos-like conserved domain-containing protein</fullName>
    </submittedName>
</protein>
<dbReference type="Proteomes" id="UP000887565">
    <property type="component" value="Unplaced"/>
</dbReference>
<organism evidence="4 5">
    <name type="scientific">Romanomermis culicivorax</name>
    <name type="common">Nematode worm</name>
    <dbReference type="NCBI Taxonomy" id="13658"/>
    <lineage>
        <taxon>Eukaryota</taxon>
        <taxon>Metazoa</taxon>
        <taxon>Ecdysozoa</taxon>
        <taxon>Nematoda</taxon>
        <taxon>Enoplea</taxon>
        <taxon>Dorylaimia</taxon>
        <taxon>Mermithida</taxon>
        <taxon>Mermithoidea</taxon>
        <taxon>Mermithidae</taxon>
        <taxon>Romanomermis</taxon>
    </lineage>
</organism>
<evidence type="ECO:0000256" key="2">
    <source>
        <dbReference type="SAM" id="MobiDB-lite"/>
    </source>
</evidence>
<dbReference type="WBParaSite" id="nRc.2.0.1.t44455-RA">
    <property type="protein sequence ID" value="nRc.2.0.1.t44455-RA"/>
    <property type="gene ID" value="nRc.2.0.1.g44455"/>
</dbReference>
<sequence>QPRINHKIEGRSKNYDENEQKLSSFNKDGCNLHYTNETANFDEILRKSTECLLTQRNPIVLEIMALPSFCSNRKSCADRAPVIERWSLSLGPRKGKKLSHQELADDGISNETTLNSAVTSHLHFSNLNSFFTKCRGGSPIATICRLKMPCEMIDSDSSTHPPRNRHLLTEKHTFKPCLLGKSTFLNVDVESAPRSFLLDTVTCKCLSDEISFVDCRTVIVDDQSNRFQRNLQRAEHQKDKQPSTSFSTDYNELSASNSEFFIDEICRKKSENNSIFSGNDNEFCACNRLVDKFYLSDVEGAETNDEGTPCASHCKPVSGPSSQKSMNGVQFFFPEDDDDDERNSDSGAVAISSSSNSVTPTMSEGRALDDFWPSWAACKSVVTTPDDEEISFSEEVWSSCTPSSPCYFSSPSAEFVKKISCRPLLFGEAGQQNIVANNDHQLIEKETEDTKNRKSIIKTDKVNVKKLAKQMEKSTKEKMADSSGKHFVPSIFSRKAGKFVDKTTNVVKRFNKRTGLPLSSSPAPMTRNRNSFDFDSSLTAISAIKRSLQARDHESGASSDSDSGGCVPLCKSMPACTNLLGNFEESALKGRIKPFGTIDGFTLELGASGSFLPAHITIPVTTLFFNISDDNAPSPYFGRCSLESAGKKGYYAPKKGIIQATLFNPQGTVVKMFIVRYDMSDMPPYCQTFVRQRTFFMPSFSGLDDAMRNRSWLRYLIHLRFATSKSGKLFLHTDIRMLFSRKSEMDSYKDCGIMTKMTNLTAKQAMFNNLADLETYELRSFTEMPKNPKFSPRKCNAGAEITVKF</sequence>